<evidence type="ECO:0000256" key="3">
    <source>
        <dbReference type="ARBA" id="ARBA00007737"/>
    </source>
</evidence>
<dbReference type="GO" id="GO:0009507">
    <property type="term" value="C:chloroplast"/>
    <property type="evidence" value="ECO:0007669"/>
    <property type="project" value="TreeGrafter"/>
</dbReference>
<dbReference type="OMA" id="LWHPHLL"/>
<evidence type="ECO:0000256" key="11">
    <source>
        <dbReference type="ARBA" id="ARBA00023253"/>
    </source>
</evidence>
<dbReference type="Proteomes" id="UP000238479">
    <property type="component" value="Chromosome 4"/>
</dbReference>
<comment type="similarity">
    <text evidence="3">Belongs to the glycosyltransferase GT106 family.</text>
</comment>
<reference evidence="15 16" key="1">
    <citation type="journal article" date="2018" name="Nat. Genet.">
        <title>The Rosa genome provides new insights in the design of modern roses.</title>
        <authorList>
            <person name="Bendahmane M."/>
        </authorList>
    </citation>
    <scope>NUCLEOTIDE SEQUENCE [LARGE SCALE GENOMIC DNA]</scope>
    <source>
        <strain evidence="16">cv. Old Blush</strain>
    </source>
</reference>
<name>A0A2P6R2P9_ROSCH</name>
<keyword evidence="16" id="KW-1185">Reference proteome</keyword>
<dbReference type="Pfam" id="PF10250">
    <property type="entry name" value="O-FucT"/>
    <property type="match status" value="1"/>
</dbReference>
<dbReference type="PIRSF" id="PIRSF009360">
    <property type="entry name" value="UCP009360"/>
    <property type="match status" value="1"/>
</dbReference>
<keyword evidence="4 15" id="KW-0328">Glycosyltransferase</keyword>
<dbReference type="PANTHER" id="PTHR31741">
    <property type="entry name" value="OS02G0726500 PROTEIN-RELATED"/>
    <property type="match status" value="1"/>
</dbReference>
<dbReference type="InterPro" id="IPR024709">
    <property type="entry name" value="FucosylTrfase_pln"/>
</dbReference>
<keyword evidence="8 14" id="KW-1133">Transmembrane helix</keyword>
<evidence type="ECO:0000256" key="13">
    <source>
        <dbReference type="ARBA" id="ARBA00030350"/>
    </source>
</evidence>
<keyword evidence="10" id="KW-0325">Glycoprotein</keyword>
<comment type="subcellular location">
    <subcellularLocation>
        <location evidence="1">Membrane</location>
        <topology evidence="1">Single-pass type II membrane protein</topology>
    </subcellularLocation>
</comment>
<evidence type="ECO:0000256" key="6">
    <source>
        <dbReference type="ARBA" id="ARBA00022692"/>
    </source>
</evidence>
<evidence type="ECO:0000256" key="4">
    <source>
        <dbReference type="ARBA" id="ARBA00022676"/>
    </source>
</evidence>
<dbReference type="GO" id="GO:0006004">
    <property type="term" value="P:fucose metabolic process"/>
    <property type="evidence" value="ECO:0007669"/>
    <property type="project" value="UniProtKB-KW"/>
</dbReference>
<comment type="pathway">
    <text evidence="2">Glycan metabolism.</text>
</comment>
<dbReference type="OrthoDB" id="1874781at2759"/>
<evidence type="ECO:0000256" key="10">
    <source>
        <dbReference type="ARBA" id="ARBA00023180"/>
    </source>
</evidence>
<feature type="transmembrane region" description="Helical" evidence="14">
    <location>
        <begin position="49"/>
        <end position="73"/>
    </location>
</feature>
<evidence type="ECO:0000256" key="5">
    <source>
        <dbReference type="ARBA" id="ARBA00022679"/>
    </source>
</evidence>
<evidence type="ECO:0000256" key="14">
    <source>
        <dbReference type="SAM" id="Phobius"/>
    </source>
</evidence>
<dbReference type="AlphaFoldDB" id="A0A2P6R2P9"/>
<evidence type="ECO:0000313" key="15">
    <source>
        <dbReference type="EMBL" id="PRQ40727.1"/>
    </source>
</evidence>
<evidence type="ECO:0000313" key="16">
    <source>
        <dbReference type="Proteomes" id="UP000238479"/>
    </source>
</evidence>
<organism evidence="15 16">
    <name type="scientific">Rosa chinensis</name>
    <name type="common">China rose</name>
    <dbReference type="NCBI Taxonomy" id="74649"/>
    <lineage>
        <taxon>Eukaryota</taxon>
        <taxon>Viridiplantae</taxon>
        <taxon>Streptophyta</taxon>
        <taxon>Embryophyta</taxon>
        <taxon>Tracheophyta</taxon>
        <taxon>Spermatophyta</taxon>
        <taxon>Magnoliopsida</taxon>
        <taxon>eudicotyledons</taxon>
        <taxon>Gunneridae</taxon>
        <taxon>Pentapetalae</taxon>
        <taxon>rosids</taxon>
        <taxon>fabids</taxon>
        <taxon>Rosales</taxon>
        <taxon>Rosaceae</taxon>
        <taxon>Rosoideae</taxon>
        <taxon>Rosoideae incertae sedis</taxon>
        <taxon>Rosa</taxon>
    </lineage>
</organism>
<keyword evidence="9 14" id="KW-0472">Membrane</keyword>
<dbReference type="InterPro" id="IPR019378">
    <property type="entry name" value="GDP-Fuc_O-FucTrfase"/>
</dbReference>
<evidence type="ECO:0000256" key="1">
    <source>
        <dbReference type="ARBA" id="ARBA00004606"/>
    </source>
</evidence>
<dbReference type="Gramene" id="PRQ40727">
    <property type="protein sequence ID" value="PRQ40727"/>
    <property type="gene ID" value="RchiOBHm_Chr4g0439201"/>
</dbReference>
<keyword evidence="12" id="KW-0119">Carbohydrate metabolism</keyword>
<dbReference type="EMBL" id="PDCK01000042">
    <property type="protein sequence ID" value="PRQ40727.1"/>
    <property type="molecule type" value="Genomic_DNA"/>
</dbReference>
<dbReference type="GO" id="GO:0016020">
    <property type="term" value="C:membrane"/>
    <property type="evidence" value="ECO:0007669"/>
    <property type="project" value="UniProtKB-SubCell"/>
</dbReference>
<evidence type="ECO:0000256" key="12">
    <source>
        <dbReference type="ARBA" id="ARBA00023277"/>
    </source>
</evidence>
<dbReference type="PANTHER" id="PTHR31741:SF51">
    <property type="entry name" value="RHAMNOGALACTURONAN I RHAMNOSYLTRANSFERASE 1"/>
    <property type="match status" value="1"/>
</dbReference>
<accession>A0A2P6R2P9</accession>
<gene>
    <name evidence="15" type="ORF">RchiOBHm_Chr4g0439201</name>
</gene>
<dbReference type="STRING" id="74649.A0A2P6R2P9"/>
<evidence type="ECO:0000256" key="2">
    <source>
        <dbReference type="ARBA" id="ARBA00004881"/>
    </source>
</evidence>
<protein>
    <recommendedName>
        <fullName evidence="13">O-fucosyltransferase family protein</fullName>
    </recommendedName>
</protein>
<dbReference type="GO" id="GO:0016757">
    <property type="term" value="F:glycosyltransferase activity"/>
    <property type="evidence" value="ECO:0007669"/>
    <property type="project" value="UniProtKB-KW"/>
</dbReference>
<keyword evidence="5 15" id="KW-0808">Transferase</keyword>
<evidence type="ECO:0000256" key="8">
    <source>
        <dbReference type="ARBA" id="ARBA00022989"/>
    </source>
</evidence>
<proteinExistence type="inferred from homology"/>
<evidence type="ECO:0000256" key="7">
    <source>
        <dbReference type="ARBA" id="ARBA00022968"/>
    </source>
</evidence>
<keyword evidence="7" id="KW-0735">Signal-anchor</keyword>
<evidence type="ECO:0000256" key="9">
    <source>
        <dbReference type="ARBA" id="ARBA00023136"/>
    </source>
</evidence>
<dbReference type="CDD" id="cd11299">
    <property type="entry name" value="O-FucT_plant"/>
    <property type="match status" value="1"/>
</dbReference>
<sequence>MEVRSEGVHVRCDKLPSPRIASSPVIQSPKLPSPAIPSPAIARTRLQVWFIRLCSSLFVWTCLVQLVAVGEFWSPHLFSNLTNRISQITQVPAQGVLSPPPLPPARNYTSNGFLRVSCNGGLNQMRAAICDMVTVARLLNLTLVVPELDKTSFWADPSNFEDIFDLRHFIDSLRDEVRIVRRLPKNFSRKYGYKPLEMPPVSWSNEKYYLEQILPLVSKHKVLHFNRTDTRLANNWIPLDLQKLRCRVNFQALKFTPKIESLGYKLVRMLQEKGPFVTLHLRYEMDMLAFSGCTHGCTAEEAEELKRLRYAYPWWREKEIVSEEKRSQGLCPLTPEESALILQALGISKDTQIYIAAGEIYGRDRRLAPLRASFPRIVKKETLLAPEELQQFQNHSSQMAALDFMVAVASNTFVPTYDGNMAKLVEGHRRYLGFKKSILLDRKKLVELLDMHLNGTLSWNGFALAVRSVHERRMGQPTPRTVIPEKPKEEDYFYANPQECLCMGTNCDDLLSRGNLSKPR</sequence>
<keyword evidence="11" id="KW-0294">Fucose metabolism</keyword>
<comment type="caution">
    <text evidence="15">The sequence shown here is derived from an EMBL/GenBank/DDBJ whole genome shotgun (WGS) entry which is preliminary data.</text>
</comment>
<keyword evidence="6 14" id="KW-0812">Transmembrane</keyword>